<keyword evidence="1" id="KW-0812">Transmembrane</keyword>
<dbReference type="EMBL" id="CAJNOH010000006">
    <property type="protein sequence ID" value="CAF0734377.1"/>
    <property type="molecule type" value="Genomic_DNA"/>
</dbReference>
<reference evidence="2" key="1">
    <citation type="submission" date="2021-02" db="EMBL/GenBank/DDBJ databases">
        <authorList>
            <person name="Nowell W R."/>
        </authorList>
    </citation>
    <scope>NUCLEOTIDE SEQUENCE</scope>
</reference>
<feature type="transmembrane region" description="Helical" evidence="1">
    <location>
        <begin position="66"/>
        <end position="83"/>
    </location>
</feature>
<name>A0A813NFV2_9BILA</name>
<evidence type="ECO:0000313" key="5">
    <source>
        <dbReference type="Proteomes" id="UP000663870"/>
    </source>
</evidence>
<evidence type="ECO:0008006" key="6">
    <source>
        <dbReference type="Google" id="ProtNLM"/>
    </source>
</evidence>
<protein>
    <recommendedName>
        <fullName evidence="6">Transmembrane protein</fullName>
    </recommendedName>
</protein>
<keyword evidence="5" id="KW-1185">Reference proteome</keyword>
<evidence type="ECO:0000256" key="1">
    <source>
        <dbReference type="SAM" id="Phobius"/>
    </source>
</evidence>
<evidence type="ECO:0000313" key="2">
    <source>
        <dbReference type="EMBL" id="CAF0734377.1"/>
    </source>
</evidence>
<dbReference type="Proteomes" id="UP000663854">
    <property type="component" value="Unassembled WGS sequence"/>
</dbReference>
<keyword evidence="1" id="KW-1133">Transmembrane helix</keyword>
<keyword evidence="1" id="KW-0472">Membrane</keyword>
<comment type="caution">
    <text evidence="2">The sequence shown here is derived from an EMBL/GenBank/DDBJ whole genome shotgun (WGS) entry which is preliminary data.</text>
</comment>
<organism evidence="2 4">
    <name type="scientific">Rotaria sordida</name>
    <dbReference type="NCBI Taxonomy" id="392033"/>
    <lineage>
        <taxon>Eukaryota</taxon>
        <taxon>Metazoa</taxon>
        <taxon>Spiralia</taxon>
        <taxon>Gnathifera</taxon>
        <taxon>Rotifera</taxon>
        <taxon>Eurotatoria</taxon>
        <taxon>Bdelloidea</taxon>
        <taxon>Philodinida</taxon>
        <taxon>Philodinidae</taxon>
        <taxon>Rotaria</taxon>
    </lineage>
</organism>
<dbReference type="AlphaFoldDB" id="A0A813NFV2"/>
<gene>
    <name evidence="3" type="ORF">JXQ802_LOCUS42608</name>
    <name evidence="2" type="ORF">PYM288_LOCUS1163</name>
</gene>
<accession>A0A813NFV2</accession>
<evidence type="ECO:0000313" key="3">
    <source>
        <dbReference type="EMBL" id="CAF1536184.1"/>
    </source>
</evidence>
<dbReference type="EMBL" id="CAJNOL010002903">
    <property type="protein sequence ID" value="CAF1536184.1"/>
    <property type="molecule type" value="Genomic_DNA"/>
</dbReference>
<evidence type="ECO:0000313" key="4">
    <source>
        <dbReference type="Proteomes" id="UP000663854"/>
    </source>
</evidence>
<sequence length="123" mass="15407">MSHNQSISIFHHSVYPIRKKQIDFHHNYFIIKQKNNFQSIDNTCFIHDLFQQIIVQSSTNINYNDYFYMIYLLLLTIFYIYYIRIIFQEKMNLFNDNEQYDYFDNYEHEIPVLLWFRKGYRLC</sequence>
<dbReference type="Proteomes" id="UP000663870">
    <property type="component" value="Unassembled WGS sequence"/>
</dbReference>
<proteinExistence type="predicted"/>